<dbReference type="PANTHER" id="PTHR12526:SF630">
    <property type="entry name" value="GLYCOSYLTRANSFERASE"/>
    <property type="match status" value="1"/>
</dbReference>
<organism evidence="2 3">
    <name type="scientific">Salinimicrobium catena</name>
    <dbReference type="NCBI Taxonomy" id="390640"/>
    <lineage>
        <taxon>Bacteria</taxon>
        <taxon>Pseudomonadati</taxon>
        <taxon>Bacteroidota</taxon>
        <taxon>Flavobacteriia</taxon>
        <taxon>Flavobacteriales</taxon>
        <taxon>Flavobacteriaceae</taxon>
        <taxon>Salinimicrobium</taxon>
    </lineage>
</organism>
<evidence type="ECO:0000313" key="2">
    <source>
        <dbReference type="EMBL" id="SEE98557.1"/>
    </source>
</evidence>
<dbReference type="Proteomes" id="UP000199448">
    <property type="component" value="Unassembled WGS sequence"/>
</dbReference>
<name>A0A1H5NCF5_9FLAO</name>
<dbReference type="RefSeq" id="WP_176763467.1">
    <property type="nucleotide sequence ID" value="NZ_FNGG01000004.1"/>
</dbReference>
<keyword evidence="2" id="KW-0808">Transferase</keyword>
<dbReference type="EMBL" id="FNUG01000004">
    <property type="protein sequence ID" value="SEE98557.1"/>
    <property type="molecule type" value="Genomic_DNA"/>
</dbReference>
<accession>A0A1H5NCF5</accession>
<reference evidence="2 3" key="1">
    <citation type="submission" date="2016-10" db="EMBL/GenBank/DDBJ databases">
        <authorList>
            <person name="de Groot N.N."/>
        </authorList>
    </citation>
    <scope>NUCLEOTIDE SEQUENCE [LARGE SCALE GENOMIC DNA]</scope>
    <source>
        <strain evidence="2 3">DSM 23553</strain>
    </source>
</reference>
<sequence length="381" mass="44244">MKILMVSIFAPHFFNWTEQLKYSGHEVYWLDVFDSKTRVKKIDFVQQITGWRYKTDYPGRYFVKNKLPGLNVVINHINERDLEKVFEQKLAEINPDVVHSFVMHLSCFPIYEVMKRNPQIKWIYSSWGSDLYYYQDKKEESEKMKQILPGLDYMFTDCHRDYQIAEGLGFRGKFLGVFPGGGGFDLKETDSLIKQTAERKTILIKGYQGKHGRCITVLQALMGLQKELKKYNMVIFGAGEEVKKFLAKSEFRSWENLKVKGRIPRAEVLELMGQSLMYIGNSLSDGMPNTLLEAVIMGAFPIQSNPGGATAELINQEKNGCLIENPEDPEEIKNHILEALQNRRNMEQAIRYNLETIKPALERGFIRKKVLEKYNQIEKEL</sequence>
<proteinExistence type="predicted"/>
<dbReference type="Pfam" id="PF00534">
    <property type="entry name" value="Glycos_transf_1"/>
    <property type="match status" value="1"/>
</dbReference>
<dbReference type="PANTHER" id="PTHR12526">
    <property type="entry name" value="GLYCOSYLTRANSFERASE"/>
    <property type="match status" value="1"/>
</dbReference>
<protein>
    <submittedName>
        <fullName evidence="2">Glycosyl transferase 4-like</fullName>
    </submittedName>
</protein>
<evidence type="ECO:0000313" key="3">
    <source>
        <dbReference type="Proteomes" id="UP000199448"/>
    </source>
</evidence>
<gene>
    <name evidence="2" type="ORF">SAMN04488034_10415</name>
</gene>
<dbReference type="STRING" id="390640.SAMN04488034_10415"/>
<dbReference type="Gene3D" id="3.40.50.2000">
    <property type="entry name" value="Glycogen Phosphorylase B"/>
    <property type="match status" value="2"/>
</dbReference>
<dbReference type="SUPFAM" id="SSF53756">
    <property type="entry name" value="UDP-Glycosyltransferase/glycogen phosphorylase"/>
    <property type="match status" value="1"/>
</dbReference>
<dbReference type="AlphaFoldDB" id="A0A1H5NCF5"/>
<evidence type="ECO:0000259" key="1">
    <source>
        <dbReference type="Pfam" id="PF00534"/>
    </source>
</evidence>
<dbReference type="GO" id="GO:0016757">
    <property type="term" value="F:glycosyltransferase activity"/>
    <property type="evidence" value="ECO:0007669"/>
    <property type="project" value="InterPro"/>
</dbReference>
<dbReference type="InterPro" id="IPR001296">
    <property type="entry name" value="Glyco_trans_1"/>
</dbReference>
<keyword evidence="3" id="KW-1185">Reference proteome</keyword>
<feature type="domain" description="Glycosyl transferase family 1" evidence="1">
    <location>
        <begin position="199"/>
        <end position="352"/>
    </location>
</feature>